<dbReference type="AlphaFoldDB" id="A0AA41QZJ5"/>
<sequence>MTETPSAQLLPPHFSCDCVPDLGPKHCHRCSQIAGSGIVEWENAPCREMVEGFTYSVLLTARSDAALLLVSDAFDAECQAPAVAIAETPACESLADPAIAVGAIPTPTKPVPRPSKVVLLSAHEGQEMAATSGPWRFTNLARDQFHELELRRDDIVRILEEPHVTTPSQSGTATNHFGEGLLIMVDEDEECVISIIKRHAPAAVGSASYTDAPFSTKSPALRKAHSGGAGRRIPSNWKEFLTALTAHGFTTELGGKGHHLTVHPLHPDVRISVPGSPSDNRSYMNAVADIKRRTGIDITKSKD</sequence>
<dbReference type="EMBL" id="JALGAR010000006">
    <property type="protein sequence ID" value="MCI4659763.1"/>
    <property type="molecule type" value="Genomic_DNA"/>
</dbReference>
<accession>A0AA41QZJ5</accession>
<organism evidence="1 2">
    <name type="scientific">Cryobacterium zhongshanensis</name>
    <dbReference type="NCBI Taxonomy" id="2928153"/>
    <lineage>
        <taxon>Bacteria</taxon>
        <taxon>Bacillati</taxon>
        <taxon>Actinomycetota</taxon>
        <taxon>Actinomycetes</taxon>
        <taxon>Micrococcales</taxon>
        <taxon>Microbacteriaceae</taxon>
        <taxon>Cryobacterium</taxon>
    </lineage>
</organism>
<evidence type="ECO:0000313" key="1">
    <source>
        <dbReference type="EMBL" id="MCI4659763.1"/>
    </source>
</evidence>
<dbReference type="RefSeq" id="WP_243013254.1">
    <property type="nucleotide sequence ID" value="NZ_JALGAR010000006.1"/>
</dbReference>
<comment type="caution">
    <text evidence="1">The sequence shown here is derived from an EMBL/GenBank/DDBJ whole genome shotgun (WGS) entry which is preliminary data.</text>
</comment>
<protein>
    <submittedName>
        <fullName evidence="1">Uncharacterized protein</fullName>
    </submittedName>
</protein>
<name>A0AA41QZJ5_9MICO</name>
<reference evidence="1" key="1">
    <citation type="submission" date="2022-03" db="EMBL/GenBank/DDBJ databases">
        <title>Cryobacterium sp. nov. strain ZS14-85, isolated from Antarctic soil.</title>
        <authorList>
            <person name="Li J."/>
            <person name="Niu G."/>
        </authorList>
    </citation>
    <scope>NUCLEOTIDE SEQUENCE</scope>
    <source>
        <strain evidence="1">ZS14-85</strain>
    </source>
</reference>
<proteinExistence type="predicted"/>
<evidence type="ECO:0000313" key="2">
    <source>
        <dbReference type="Proteomes" id="UP001165341"/>
    </source>
</evidence>
<keyword evidence="2" id="KW-1185">Reference proteome</keyword>
<gene>
    <name evidence="1" type="ORF">MQH31_18305</name>
</gene>
<dbReference type="Proteomes" id="UP001165341">
    <property type="component" value="Unassembled WGS sequence"/>
</dbReference>